<proteinExistence type="predicted"/>
<name>A0A3A8NPW3_9BACT</name>
<evidence type="ECO:0000313" key="1">
    <source>
        <dbReference type="EMBL" id="RKH45539.1"/>
    </source>
</evidence>
<protein>
    <submittedName>
        <fullName evidence="1">Uncharacterized protein</fullName>
    </submittedName>
</protein>
<keyword evidence="2" id="KW-1185">Reference proteome</keyword>
<dbReference type="OrthoDB" id="5517715at2"/>
<dbReference type="RefSeq" id="WP_120624621.1">
    <property type="nucleotide sequence ID" value="NZ_RAWG01000034.1"/>
</dbReference>
<dbReference type="AlphaFoldDB" id="A0A3A8NPW3"/>
<evidence type="ECO:0000313" key="2">
    <source>
        <dbReference type="Proteomes" id="UP000273405"/>
    </source>
</evidence>
<sequence>MRYTRKNISELLDTVQGSPDVTGFAMSNIGGYTYTLVPSAGAMIWQDIYHPSHRLCEDSGQIPSEDAGGSC</sequence>
<dbReference type="EMBL" id="RAWG01000034">
    <property type="protein sequence ID" value="RKH45539.1"/>
    <property type="molecule type" value="Genomic_DNA"/>
</dbReference>
<reference evidence="2" key="1">
    <citation type="submission" date="2018-09" db="EMBL/GenBank/DDBJ databases">
        <authorList>
            <person name="Livingstone P.G."/>
            <person name="Whitworth D.E."/>
        </authorList>
    </citation>
    <scope>NUCLEOTIDE SEQUENCE [LARGE SCALE GENOMIC DNA]</scope>
    <source>
        <strain evidence="2">CA040B</strain>
    </source>
</reference>
<gene>
    <name evidence="1" type="ORF">D7X12_07760</name>
</gene>
<organism evidence="1 2">
    <name type="scientific">Corallococcus sicarius</name>
    <dbReference type="NCBI Taxonomy" id="2316726"/>
    <lineage>
        <taxon>Bacteria</taxon>
        <taxon>Pseudomonadati</taxon>
        <taxon>Myxococcota</taxon>
        <taxon>Myxococcia</taxon>
        <taxon>Myxococcales</taxon>
        <taxon>Cystobacterineae</taxon>
        <taxon>Myxococcaceae</taxon>
        <taxon>Corallococcus</taxon>
    </lineage>
</organism>
<dbReference type="Proteomes" id="UP000273405">
    <property type="component" value="Unassembled WGS sequence"/>
</dbReference>
<comment type="caution">
    <text evidence="1">The sequence shown here is derived from an EMBL/GenBank/DDBJ whole genome shotgun (WGS) entry which is preliminary data.</text>
</comment>
<accession>A0A3A8NPW3</accession>